<evidence type="ECO:0000313" key="3">
    <source>
        <dbReference type="EMBL" id="MFD2615454.1"/>
    </source>
</evidence>
<keyword evidence="2" id="KW-0732">Signal</keyword>
<dbReference type="PANTHER" id="PTHR36842:SF1">
    <property type="entry name" value="PROTEIN TOLB"/>
    <property type="match status" value="1"/>
</dbReference>
<evidence type="ECO:0000256" key="2">
    <source>
        <dbReference type="SAM" id="SignalP"/>
    </source>
</evidence>
<reference evidence="4" key="1">
    <citation type="journal article" date="2019" name="Int. J. Syst. Evol. Microbiol.">
        <title>The Global Catalogue of Microorganisms (GCM) 10K type strain sequencing project: providing services to taxonomists for standard genome sequencing and annotation.</title>
        <authorList>
            <consortium name="The Broad Institute Genomics Platform"/>
            <consortium name="The Broad Institute Genome Sequencing Center for Infectious Disease"/>
            <person name="Wu L."/>
            <person name="Ma J."/>
        </authorList>
    </citation>
    <scope>NUCLEOTIDE SEQUENCE [LARGE SCALE GENOMIC DNA]</scope>
    <source>
        <strain evidence="4">KCTC 3950</strain>
    </source>
</reference>
<protein>
    <recommendedName>
        <fullName evidence="5">Lipoprotein</fullName>
    </recommendedName>
</protein>
<feature type="signal peptide" evidence="2">
    <location>
        <begin position="1"/>
        <end position="24"/>
    </location>
</feature>
<feature type="chain" id="PRO_5046715853" description="Lipoprotein" evidence="2">
    <location>
        <begin position="25"/>
        <end position="380"/>
    </location>
</feature>
<dbReference type="PROSITE" id="PS51257">
    <property type="entry name" value="PROKAR_LIPOPROTEIN"/>
    <property type="match status" value="1"/>
</dbReference>
<proteinExistence type="inferred from homology"/>
<sequence>MRNQWRVICAAAGLALLLSGCGQAQVQNEKREVVDKEGKRLTVIDQADPVEKVQNQVVLDKIDILKGMRGMDWLSEDQLVVARKNVQLAKEQPVTRQTDDGELSTKEHPFFNLYVHDLGTGQDRLLHGEQADQTAAVVSPDKAHIFYKKTVGETGNGFIMDVATGTPVQTGKEELTYMVGEWADAEHVVMSSIEGSLLQADVRGNVETVLKTGETPGSLYSVSRRGDLYYYIVNREELKLYNAATKEKKLLMKDTVWATPSQDGRRLAIVRRTKDIETELMFSDPEGKTTTSIAKGTQIFGSSWSPDGKFLAYTVTKENSTSSNLFVVEAETGRATQLALEIPYIADPVKWSPSGKQLMVSSSVIEGRGINFEMYVIKLK</sequence>
<dbReference type="EMBL" id="JBHUME010000019">
    <property type="protein sequence ID" value="MFD2615454.1"/>
    <property type="molecule type" value="Genomic_DNA"/>
</dbReference>
<dbReference type="RefSeq" id="WP_377607350.1">
    <property type="nucleotide sequence ID" value="NZ_JBHUME010000019.1"/>
</dbReference>
<evidence type="ECO:0000313" key="4">
    <source>
        <dbReference type="Proteomes" id="UP001597541"/>
    </source>
</evidence>
<evidence type="ECO:0008006" key="5">
    <source>
        <dbReference type="Google" id="ProtNLM"/>
    </source>
</evidence>
<dbReference type="InterPro" id="IPR011042">
    <property type="entry name" value="6-blade_b-propeller_TolB-like"/>
</dbReference>
<accession>A0ABW5PLP6</accession>
<dbReference type="PANTHER" id="PTHR36842">
    <property type="entry name" value="PROTEIN TOLB HOMOLOG"/>
    <property type="match status" value="1"/>
</dbReference>
<dbReference type="Proteomes" id="UP001597541">
    <property type="component" value="Unassembled WGS sequence"/>
</dbReference>
<evidence type="ECO:0000256" key="1">
    <source>
        <dbReference type="ARBA" id="ARBA00009820"/>
    </source>
</evidence>
<name>A0ABW5PLP6_9BACL</name>
<organism evidence="3 4">
    <name type="scientific">Paenibacillus gansuensis</name>
    <dbReference type="NCBI Taxonomy" id="306542"/>
    <lineage>
        <taxon>Bacteria</taxon>
        <taxon>Bacillati</taxon>
        <taxon>Bacillota</taxon>
        <taxon>Bacilli</taxon>
        <taxon>Bacillales</taxon>
        <taxon>Paenibacillaceae</taxon>
        <taxon>Paenibacillus</taxon>
    </lineage>
</organism>
<keyword evidence="4" id="KW-1185">Reference proteome</keyword>
<dbReference type="Pfam" id="PF07676">
    <property type="entry name" value="PD40"/>
    <property type="match status" value="1"/>
</dbReference>
<dbReference type="SUPFAM" id="SSF82171">
    <property type="entry name" value="DPP6 N-terminal domain-like"/>
    <property type="match status" value="1"/>
</dbReference>
<gene>
    <name evidence="3" type="ORF">ACFSUF_23905</name>
</gene>
<dbReference type="Gene3D" id="2.120.10.30">
    <property type="entry name" value="TolB, C-terminal domain"/>
    <property type="match status" value="2"/>
</dbReference>
<comment type="caution">
    <text evidence="3">The sequence shown here is derived from an EMBL/GenBank/DDBJ whole genome shotgun (WGS) entry which is preliminary data.</text>
</comment>
<dbReference type="InterPro" id="IPR011659">
    <property type="entry name" value="WD40"/>
</dbReference>
<comment type="similarity">
    <text evidence="1">Belongs to the TolB family.</text>
</comment>